<dbReference type="RefSeq" id="WP_154451728.1">
    <property type="nucleotide sequence ID" value="NZ_CP044328.1"/>
</dbReference>
<evidence type="ECO:0000313" key="2">
    <source>
        <dbReference type="Proteomes" id="UP000424673"/>
    </source>
</evidence>
<organism evidence="1 2">
    <name type="scientific">Methylocystis rosea</name>
    <dbReference type="NCBI Taxonomy" id="173366"/>
    <lineage>
        <taxon>Bacteria</taxon>
        <taxon>Pseudomonadati</taxon>
        <taxon>Pseudomonadota</taxon>
        <taxon>Alphaproteobacteria</taxon>
        <taxon>Hyphomicrobiales</taxon>
        <taxon>Methylocystaceae</taxon>
        <taxon>Methylocystis</taxon>
    </lineage>
</organism>
<dbReference type="EMBL" id="CP044328">
    <property type="protein sequence ID" value="QGM93885.1"/>
    <property type="molecule type" value="Genomic_DNA"/>
</dbReference>
<proteinExistence type="predicted"/>
<accession>A0ABX6EIA9</accession>
<reference evidence="1 2" key="2">
    <citation type="journal article" date="2021" name="AMB Express">
        <title>Isolation and characterisation of Methylocystis spp. for poly-3-hydroxybutyrate production using waste methane feedstocks.</title>
        <authorList>
            <person name="Rumah B.L."/>
            <person name="Stead C.E."/>
            <person name="Claxton Stevens B.H."/>
            <person name="Minton N.P."/>
            <person name="Grosse-Honebrink A."/>
            <person name="Zhang Y."/>
        </authorList>
    </citation>
    <scope>NUCLEOTIDE SEQUENCE [LARGE SCALE GENOMIC DNA]</scope>
    <source>
        <strain evidence="1 2">BRCS1</strain>
    </source>
</reference>
<protein>
    <submittedName>
        <fullName evidence="1">Hydratase</fullName>
    </submittedName>
</protein>
<dbReference type="CDD" id="cd21471">
    <property type="entry name" value="CrtC-like"/>
    <property type="match status" value="1"/>
</dbReference>
<reference evidence="2" key="1">
    <citation type="submission" date="2019-09" db="EMBL/GenBank/DDBJ databases">
        <title>Isolation and complete genome sequencing of Methylocystis species.</title>
        <authorList>
            <person name="Rumah B.L."/>
            <person name="Stead C.E."/>
            <person name="Stevens B.C."/>
            <person name="Minton N.P."/>
            <person name="Grosse-Honebrink A."/>
            <person name="Zhang Y."/>
        </authorList>
    </citation>
    <scope>NUCLEOTIDE SEQUENCE [LARGE SCALE GENOMIC DNA]</scope>
    <source>
        <strain evidence="2">BRCS1</strain>
    </source>
</reference>
<sequence>MTVIAFIGSVFSPYYAWSGWADPFNHCAVNVALYGPRGARWAMTERGRQSLKRTRDVLLIGPSSLEWRDGALTIRVNEIAAPLPKPIRGEIVVKPLAINAKEFTLETKGNHIWRPIAPVARVSLDLDAPDLRWKGHAYFDTNAGDEPLEKAFAFWTWSRASVGNDAAILYDAERRREAPLSLALRFSASGEMETVDPPPLAPLPLTKWRVQRRTRADDGVAQALRSFEDAPFYSRSLVSAKFRGETIRWVNESLSLDRFANPLVRLMLPFRMPRRA</sequence>
<evidence type="ECO:0000313" key="1">
    <source>
        <dbReference type="EMBL" id="QGM93885.1"/>
    </source>
</evidence>
<dbReference type="SUPFAM" id="SSF159245">
    <property type="entry name" value="AttH-like"/>
    <property type="match status" value="1"/>
</dbReference>
<name>A0ABX6EIA9_9HYPH</name>
<keyword evidence="2" id="KW-1185">Reference proteome</keyword>
<dbReference type="Proteomes" id="UP000424673">
    <property type="component" value="Chromosome"/>
</dbReference>
<gene>
    <name evidence="1" type="ORF">F7D13_07530</name>
</gene>